<protein>
    <submittedName>
        <fullName evidence="3">Regulatory protein, luxR family</fullName>
    </submittedName>
</protein>
<name>A0A1G9ZR74_9ACTO</name>
<feature type="domain" description="HTH luxR-type" evidence="2">
    <location>
        <begin position="871"/>
        <end position="936"/>
    </location>
</feature>
<evidence type="ECO:0000256" key="1">
    <source>
        <dbReference type="ARBA" id="ARBA00023125"/>
    </source>
</evidence>
<dbReference type="InterPro" id="IPR039420">
    <property type="entry name" value="WalR-like"/>
</dbReference>
<proteinExistence type="predicted"/>
<evidence type="ECO:0000313" key="4">
    <source>
        <dbReference type="Proteomes" id="UP000199671"/>
    </source>
</evidence>
<evidence type="ECO:0000259" key="2">
    <source>
        <dbReference type="PROSITE" id="PS50043"/>
    </source>
</evidence>
<gene>
    <name evidence="3" type="ORF">SAMN04487766_11925</name>
</gene>
<dbReference type="AlphaFoldDB" id="A0A1G9ZR74"/>
<reference evidence="3 4" key="1">
    <citation type="submission" date="2016-10" db="EMBL/GenBank/DDBJ databases">
        <authorList>
            <person name="de Groot N.N."/>
        </authorList>
    </citation>
    <scope>NUCLEOTIDE SEQUENCE [LARGE SCALE GENOMIC DNA]</scope>
    <source>
        <strain evidence="3 4">KPR-7B</strain>
    </source>
</reference>
<dbReference type="InterPro" id="IPR016032">
    <property type="entry name" value="Sig_transdc_resp-reg_C-effctor"/>
</dbReference>
<dbReference type="SMART" id="SM00421">
    <property type="entry name" value="HTH_LUXR"/>
    <property type="match status" value="1"/>
</dbReference>
<dbReference type="GO" id="GO:0003677">
    <property type="term" value="F:DNA binding"/>
    <property type="evidence" value="ECO:0007669"/>
    <property type="project" value="UniProtKB-KW"/>
</dbReference>
<dbReference type="PROSITE" id="PS50043">
    <property type="entry name" value="HTH_LUXR_2"/>
    <property type="match status" value="1"/>
</dbReference>
<dbReference type="EMBL" id="FNHU01000019">
    <property type="protein sequence ID" value="SDN23730.1"/>
    <property type="molecule type" value="Genomic_DNA"/>
</dbReference>
<dbReference type="Pfam" id="PF00196">
    <property type="entry name" value="GerE"/>
    <property type="match status" value="1"/>
</dbReference>
<accession>A0A1G9ZR74</accession>
<dbReference type="InterPro" id="IPR000792">
    <property type="entry name" value="Tscrpt_reg_LuxR_C"/>
</dbReference>
<dbReference type="PANTHER" id="PTHR43214">
    <property type="entry name" value="TWO-COMPONENT RESPONSE REGULATOR"/>
    <property type="match status" value="1"/>
</dbReference>
<dbReference type="Proteomes" id="UP000199671">
    <property type="component" value="Unassembled WGS sequence"/>
</dbReference>
<dbReference type="InterPro" id="IPR036388">
    <property type="entry name" value="WH-like_DNA-bd_sf"/>
</dbReference>
<sequence length="940" mass="98472">MHALDQRRLVAREIADRLSRGAGSFCLVAAPSVSGVWSLGPALAADVTDLQRDVRVITVDAAMGVSLPLSRPELSIDDAVLIASVNQVFESLCGDPGNAALRKRLEPLRAAVQDAGTMPERAAAAGAFAAAACQQPVLVTIAVNEKHNRLSVAQMERAASFLAATPLAVVVLVPEGSATDCAVPPFFSTSIGRLGPDDARDLIAAETSAYVDPMVAAWIARSAAGRIDDIRAVGSHLTGAELAGRELPRHEPTASAQTRGEVAERLGELSPEQRDALVAMHLQLVPNAAVVQDVVGAVPQPGLEELLPAPEPGPALSRVTATAVVGTPPREAVRDLHAALADAYGADTLERSWHRLGAQTASAADWERLLQAADAELQRGSLNVAWRIIDALLRNRTEPGVHPAQAARTRLLQGQLALQLGCTLTAASRLLEALGRPGMSSEEELAVTAGYIAARGCEGVSVSEDGRLAARLTELGAHSPASAARCLILLAGQERLVGESDGPGAYLRAAIGLLEANALDGRSSPADSDALVLARVLLARVEGRYAEAAEELGNGMPAEIPGDTARSDITVWAQAVIRALLAAEDPLGEHPVVVESSLCLLAGTSPFYEAQAVSVRAFLTSRLGWTRYAQEELEGACYRVPLRVGLVGLGMTMAAQGAVLFGDDTAAFTWRKTMANAVPGSDTSPQQMWVSVLEAAARLAAGDRLLAGLLLGPAVAAGMPRERLRAVWSNIIDMVIIEPALLERVPGLADWLKTQLGGGRRSDPNDRLLAVLLANDDEAASLISGLVLETVFSGNAVRQVRADMACAARLRGSPGLDVTELGIAADALASARTLEARAAEFAAADGVSFWQRVTDRARQAGTQGASASAGTGLAEPELTDTELRVARLAAQGRRNKEIAAELYMAVRTVELRLTGVYRALGISSRRDLPNALAAHGLLED</sequence>
<evidence type="ECO:0000313" key="3">
    <source>
        <dbReference type="EMBL" id="SDN23730.1"/>
    </source>
</evidence>
<dbReference type="Gene3D" id="1.10.10.10">
    <property type="entry name" value="Winged helix-like DNA-binding domain superfamily/Winged helix DNA-binding domain"/>
    <property type="match status" value="1"/>
</dbReference>
<dbReference type="RefSeq" id="WP_143008976.1">
    <property type="nucleotide sequence ID" value="NZ_FNHU01000019.1"/>
</dbReference>
<dbReference type="PRINTS" id="PR00038">
    <property type="entry name" value="HTHLUXR"/>
</dbReference>
<dbReference type="SUPFAM" id="SSF46894">
    <property type="entry name" value="C-terminal effector domain of the bipartite response regulators"/>
    <property type="match status" value="1"/>
</dbReference>
<organism evidence="3 4">
    <name type="scientific">Actinomyces ruminicola</name>
    <dbReference type="NCBI Taxonomy" id="332524"/>
    <lineage>
        <taxon>Bacteria</taxon>
        <taxon>Bacillati</taxon>
        <taxon>Actinomycetota</taxon>
        <taxon>Actinomycetes</taxon>
        <taxon>Actinomycetales</taxon>
        <taxon>Actinomycetaceae</taxon>
        <taxon>Actinomyces</taxon>
    </lineage>
</organism>
<dbReference type="GO" id="GO:0006355">
    <property type="term" value="P:regulation of DNA-templated transcription"/>
    <property type="evidence" value="ECO:0007669"/>
    <property type="project" value="InterPro"/>
</dbReference>
<keyword evidence="1" id="KW-0238">DNA-binding</keyword>
<dbReference type="CDD" id="cd06170">
    <property type="entry name" value="LuxR_C_like"/>
    <property type="match status" value="1"/>
</dbReference>
<dbReference type="OrthoDB" id="3178131at2"/>